<gene>
    <name evidence="2" type="ORF">LKD81_16350</name>
</gene>
<dbReference type="RefSeq" id="WP_308454948.1">
    <property type="nucleotide sequence ID" value="NZ_JAJEQR010000074.1"/>
</dbReference>
<reference evidence="2" key="1">
    <citation type="submission" date="2021-10" db="EMBL/GenBank/DDBJ databases">
        <title>Anaerobic single-cell dispensing facilitates the cultivation of human gut bacteria.</title>
        <authorList>
            <person name="Afrizal A."/>
        </authorList>
    </citation>
    <scope>NUCLEOTIDE SEQUENCE</scope>
    <source>
        <strain evidence="2">CLA-AA-H215</strain>
    </source>
</reference>
<organism evidence="2 3">
    <name type="scientific">Hominifimenecus microfluidus</name>
    <dbReference type="NCBI Taxonomy" id="2885348"/>
    <lineage>
        <taxon>Bacteria</taxon>
        <taxon>Bacillati</taxon>
        <taxon>Bacillota</taxon>
        <taxon>Clostridia</taxon>
        <taxon>Lachnospirales</taxon>
        <taxon>Lachnospiraceae</taxon>
        <taxon>Hominifimenecus</taxon>
    </lineage>
</organism>
<protein>
    <submittedName>
        <fullName evidence="2">Uncharacterized protein</fullName>
    </submittedName>
</protein>
<dbReference type="Proteomes" id="UP001198182">
    <property type="component" value="Unassembled WGS sequence"/>
</dbReference>
<evidence type="ECO:0000256" key="1">
    <source>
        <dbReference type="SAM" id="MobiDB-lite"/>
    </source>
</evidence>
<comment type="caution">
    <text evidence="2">The sequence shown here is derived from an EMBL/GenBank/DDBJ whole genome shotgun (WGS) entry which is preliminary data.</text>
</comment>
<proteinExistence type="predicted"/>
<name>A0AAE3ED37_9FIRM</name>
<accession>A0AAE3ED37</accession>
<dbReference type="EMBL" id="JAJEQR010000074">
    <property type="protein sequence ID" value="MCC2232543.1"/>
    <property type="molecule type" value="Genomic_DNA"/>
</dbReference>
<keyword evidence="3" id="KW-1185">Reference proteome</keyword>
<sequence>MDIYEVQNRNQQLMMELFKPIAFMGIQNGRLCLMEESEENLRARYEIILKQREEAYKRVEEAKATAKYMDDKVAYYEAILAGLAPDDTNPKNWTAENRPKHGA</sequence>
<evidence type="ECO:0000313" key="2">
    <source>
        <dbReference type="EMBL" id="MCC2232543.1"/>
    </source>
</evidence>
<evidence type="ECO:0000313" key="3">
    <source>
        <dbReference type="Proteomes" id="UP001198182"/>
    </source>
</evidence>
<feature type="region of interest" description="Disordered" evidence="1">
    <location>
        <begin position="84"/>
        <end position="103"/>
    </location>
</feature>
<dbReference type="AlphaFoldDB" id="A0AAE3ED37"/>